<keyword evidence="4" id="KW-1185">Reference proteome</keyword>
<gene>
    <name evidence="3" type="ORF">SI8410_05006616</name>
</gene>
<dbReference type="InterPro" id="IPR001584">
    <property type="entry name" value="Integrase_cat-core"/>
</dbReference>
<dbReference type="PANTHER" id="PTHR47266">
    <property type="entry name" value="ENDONUCLEASE-RELATED"/>
    <property type="match status" value="1"/>
</dbReference>
<proteinExistence type="predicted"/>
<dbReference type="GO" id="GO:0015074">
    <property type="term" value="P:DNA integration"/>
    <property type="evidence" value="ECO:0007669"/>
    <property type="project" value="InterPro"/>
</dbReference>
<dbReference type="PROSITE" id="PS50994">
    <property type="entry name" value="INTEGRASE"/>
    <property type="match status" value="1"/>
</dbReference>
<name>A0A7I8KE83_SPIIN</name>
<reference evidence="3" key="1">
    <citation type="submission" date="2020-02" db="EMBL/GenBank/DDBJ databases">
        <authorList>
            <person name="Scholz U."/>
            <person name="Mascher M."/>
            <person name="Fiebig A."/>
        </authorList>
    </citation>
    <scope>NUCLEOTIDE SEQUENCE</scope>
</reference>
<dbReference type="AlphaFoldDB" id="A0A7I8KE83"/>
<organism evidence="3 4">
    <name type="scientific">Spirodela intermedia</name>
    <name type="common">Intermediate duckweed</name>
    <dbReference type="NCBI Taxonomy" id="51605"/>
    <lineage>
        <taxon>Eukaryota</taxon>
        <taxon>Viridiplantae</taxon>
        <taxon>Streptophyta</taxon>
        <taxon>Embryophyta</taxon>
        <taxon>Tracheophyta</taxon>
        <taxon>Spermatophyta</taxon>
        <taxon>Magnoliopsida</taxon>
        <taxon>Liliopsida</taxon>
        <taxon>Araceae</taxon>
        <taxon>Lemnoideae</taxon>
        <taxon>Spirodela</taxon>
    </lineage>
</organism>
<dbReference type="InterPro" id="IPR036397">
    <property type="entry name" value="RNaseH_sf"/>
</dbReference>
<dbReference type="OrthoDB" id="6496015at2759"/>
<feature type="region of interest" description="Disordered" evidence="1">
    <location>
        <begin position="1"/>
        <end position="34"/>
    </location>
</feature>
<accession>A0A7I8KE83</accession>
<evidence type="ECO:0000256" key="1">
    <source>
        <dbReference type="SAM" id="MobiDB-lite"/>
    </source>
</evidence>
<dbReference type="EMBL" id="LR746268">
    <property type="protein sequence ID" value="CAA7395953.1"/>
    <property type="molecule type" value="Genomic_DNA"/>
</dbReference>
<protein>
    <recommendedName>
        <fullName evidence="2">Integrase catalytic domain-containing protein</fullName>
    </recommendedName>
</protein>
<evidence type="ECO:0000313" key="4">
    <source>
        <dbReference type="Proteomes" id="UP000663760"/>
    </source>
</evidence>
<evidence type="ECO:0000259" key="2">
    <source>
        <dbReference type="PROSITE" id="PS50994"/>
    </source>
</evidence>
<dbReference type="InterPro" id="IPR052160">
    <property type="entry name" value="Gypsy_RT_Integrase-like"/>
</dbReference>
<feature type="compositionally biased region" description="Basic and acidic residues" evidence="1">
    <location>
        <begin position="9"/>
        <end position="29"/>
    </location>
</feature>
<dbReference type="Proteomes" id="UP000663760">
    <property type="component" value="Chromosome 5"/>
</dbReference>
<evidence type="ECO:0000313" key="3">
    <source>
        <dbReference type="EMBL" id="CAA7395953.1"/>
    </source>
</evidence>
<dbReference type="Pfam" id="PF00665">
    <property type="entry name" value="rve"/>
    <property type="match status" value="1"/>
</dbReference>
<dbReference type="InterPro" id="IPR012337">
    <property type="entry name" value="RNaseH-like_sf"/>
</dbReference>
<dbReference type="SUPFAM" id="SSF53098">
    <property type="entry name" value="Ribonuclease H-like"/>
    <property type="match status" value="1"/>
</dbReference>
<sequence>MNPSNKSSPIDRRTSRRQEEDNPPRDESPPPKSIPDAMKSLLLLQIFLNIQKFIFSSFINFIFANMVDSICGGAFMEKTPDKIYSFYENLKMMQQMSQMMQQTMNQMMQQTINQMMLHQKQIIEALRNKREEGQVPSRPIENPRNYPTIGFQQGEFSSINLGKNPRNENVRTVNVLRTDFVVLEIDFNRHFSDTPIILGRPFLHTVKMNINFPIGIAKISCGDQSVEIKIFKVSNDLKKSQVYDCHTIDLLDDFDDPDVIDDCWDENRKHYFFSNIRNYFWHDLDLYYLGNDQILRRCCGFYWPTIIRDFIEFSRTCISCQSIGNMSKKDEMPMSNMLVVKIFDVWRIDFMGPFSSAEKYEYILLAVDYVLKWVEAIPTRTNDHKIVMKFVQENIFSRFGCPRVIISDGGTHFTNKNFKKLLKKNGVLHRVATSYHPQTNGQAEVVNRKIQRILRKKLD</sequence>
<dbReference type="GO" id="GO:0003676">
    <property type="term" value="F:nucleic acid binding"/>
    <property type="evidence" value="ECO:0007669"/>
    <property type="project" value="InterPro"/>
</dbReference>
<dbReference type="Gene3D" id="3.30.420.10">
    <property type="entry name" value="Ribonuclease H-like superfamily/Ribonuclease H"/>
    <property type="match status" value="1"/>
</dbReference>
<feature type="domain" description="Integrase catalytic" evidence="2">
    <location>
        <begin position="329"/>
        <end position="459"/>
    </location>
</feature>